<dbReference type="InterPro" id="IPR036388">
    <property type="entry name" value="WH-like_DNA-bd_sf"/>
</dbReference>
<keyword evidence="1" id="KW-0805">Transcription regulation</keyword>
<dbReference type="GO" id="GO:0003700">
    <property type="term" value="F:DNA-binding transcription factor activity"/>
    <property type="evidence" value="ECO:0007669"/>
    <property type="project" value="InterPro"/>
</dbReference>
<dbReference type="RefSeq" id="WP_106193765.1">
    <property type="nucleotide sequence ID" value="NZ_PVTO01000013.1"/>
</dbReference>
<dbReference type="Proteomes" id="UP000238205">
    <property type="component" value="Unassembled WGS sequence"/>
</dbReference>
<dbReference type="PANTHER" id="PTHR38445">
    <property type="entry name" value="HTH-TYPE TRANSCRIPTIONAL REPRESSOR YTRA"/>
    <property type="match status" value="1"/>
</dbReference>
<proteinExistence type="predicted"/>
<dbReference type="InterPro" id="IPR036390">
    <property type="entry name" value="WH_DNA-bd_sf"/>
</dbReference>
<dbReference type="Gene3D" id="1.10.10.10">
    <property type="entry name" value="Winged helix-like DNA-binding domain superfamily/Winged helix DNA-binding domain"/>
    <property type="match status" value="1"/>
</dbReference>
<dbReference type="EMBL" id="PVTO01000013">
    <property type="protein sequence ID" value="PRY82325.1"/>
    <property type="molecule type" value="Genomic_DNA"/>
</dbReference>
<feature type="domain" description="HTH gntR-type" evidence="4">
    <location>
        <begin position="9"/>
        <end position="77"/>
    </location>
</feature>
<dbReference type="SMART" id="SM00345">
    <property type="entry name" value="HTH_GNTR"/>
    <property type="match status" value="1"/>
</dbReference>
<keyword evidence="3" id="KW-0804">Transcription</keyword>
<protein>
    <submittedName>
        <fullName evidence="5">DNA-binding transcriptional regulator YhcF (GntR family)</fullName>
    </submittedName>
</protein>
<comment type="caution">
    <text evidence="5">The sequence shown here is derived from an EMBL/GenBank/DDBJ whole genome shotgun (WGS) entry which is preliminary data.</text>
</comment>
<evidence type="ECO:0000313" key="5">
    <source>
        <dbReference type="EMBL" id="PRY82325.1"/>
    </source>
</evidence>
<reference evidence="5 6" key="1">
    <citation type="submission" date="2018-03" db="EMBL/GenBank/DDBJ databases">
        <title>Genomic Encyclopedia of Archaeal and Bacterial Type Strains, Phase II (KMG-II): from individual species to whole genera.</title>
        <authorList>
            <person name="Goeker M."/>
        </authorList>
    </citation>
    <scope>NUCLEOTIDE SEQUENCE [LARGE SCALE GENOMIC DNA]</scope>
    <source>
        <strain evidence="5 6">DSM 13175</strain>
    </source>
</reference>
<evidence type="ECO:0000313" key="6">
    <source>
        <dbReference type="Proteomes" id="UP000238205"/>
    </source>
</evidence>
<dbReference type="AlphaFoldDB" id="A0A2T0W6J6"/>
<dbReference type="OrthoDB" id="362473at2"/>
<accession>A0A2T0W6J6</accession>
<gene>
    <name evidence="5" type="ORF">CLV38_11362</name>
</gene>
<evidence type="ECO:0000256" key="1">
    <source>
        <dbReference type="ARBA" id="ARBA00023015"/>
    </source>
</evidence>
<dbReference type="PANTHER" id="PTHR38445:SF6">
    <property type="entry name" value="GNTR-FAMILY TRANSCRIPTIONAL REGULATOR"/>
    <property type="match status" value="1"/>
</dbReference>
<dbReference type="PROSITE" id="PS50949">
    <property type="entry name" value="HTH_GNTR"/>
    <property type="match status" value="1"/>
</dbReference>
<evidence type="ECO:0000256" key="2">
    <source>
        <dbReference type="ARBA" id="ARBA00023125"/>
    </source>
</evidence>
<dbReference type="SUPFAM" id="SSF46785">
    <property type="entry name" value="Winged helix' DNA-binding domain"/>
    <property type="match status" value="1"/>
</dbReference>
<name>A0A2T0W6J6_9LACT</name>
<keyword evidence="2 5" id="KW-0238">DNA-binding</keyword>
<dbReference type="InterPro" id="IPR000524">
    <property type="entry name" value="Tscrpt_reg_HTH_GntR"/>
</dbReference>
<organism evidence="5 6">
    <name type="scientific">Alkalibacterium olivapovliticus</name>
    <dbReference type="NCBI Taxonomy" id="99907"/>
    <lineage>
        <taxon>Bacteria</taxon>
        <taxon>Bacillati</taxon>
        <taxon>Bacillota</taxon>
        <taxon>Bacilli</taxon>
        <taxon>Lactobacillales</taxon>
        <taxon>Carnobacteriaceae</taxon>
        <taxon>Alkalibacterium</taxon>
    </lineage>
</organism>
<evidence type="ECO:0000256" key="3">
    <source>
        <dbReference type="ARBA" id="ARBA00023163"/>
    </source>
</evidence>
<keyword evidence="6" id="KW-1185">Reference proteome</keyword>
<evidence type="ECO:0000259" key="4">
    <source>
        <dbReference type="PROSITE" id="PS50949"/>
    </source>
</evidence>
<dbReference type="Pfam" id="PF00392">
    <property type="entry name" value="GntR"/>
    <property type="match status" value="1"/>
</dbReference>
<sequence>MSVLFNKRDPIYLQVITHLKKQIVSGELKPGIEMPSRRQMANQMKINPNTVQRAYSEMEEQRLIFTEPNKPSRITEDPAVLNQLKKEWLNQAIDRFVSAIDPIDMSLEELLPMIQEALSNRKKAVK</sequence>
<dbReference type="CDD" id="cd07377">
    <property type="entry name" value="WHTH_GntR"/>
    <property type="match status" value="1"/>
</dbReference>
<dbReference type="GO" id="GO:0003677">
    <property type="term" value="F:DNA binding"/>
    <property type="evidence" value="ECO:0007669"/>
    <property type="project" value="UniProtKB-KW"/>
</dbReference>